<gene>
    <name evidence="1" type="ORF">T03_2236</name>
</gene>
<keyword evidence="2" id="KW-1185">Reference proteome</keyword>
<evidence type="ECO:0000313" key="2">
    <source>
        <dbReference type="Proteomes" id="UP000054653"/>
    </source>
</evidence>
<accession>A0A0V1C724</accession>
<dbReference type="EMBL" id="JYDI01000443">
    <property type="protein sequence ID" value="KRY44946.1"/>
    <property type="molecule type" value="Genomic_DNA"/>
</dbReference>
<protein>
    <submittedName>
        <fullName evidence="1">Uncharacterized protein</fullName>
    </submittedName>
</protein>
<organism evidence="1 2">
    <name type="scientific">Trichinella britovi</name>
    <name type="common">Parasitic roundworm</name>
    <dbReference type="NCBI Taxonomy" id="45882"/>
    <lineage>
        <taxon>Eukaryota</taxon>
        <taxon>Metazoa</taxon>
        <taxon>Ecdysozoa</taxon>
        <taxon>Nematoda</taxon>
        <taxon>Enoplea</taxon>
        <taxon>Dorylaimia</taxon>
        <taxon>Trichinellida</taxon>
        <taxon>Trichinellidae</taxon>
        <taxon>Trichinella</taxon>
    </lineage>
</organism>
<proteinExistence type="predicted"/>
<sequence length="172" mass="19232">MLGGLFSLTPNMIAWHGIFQLLDGVSFSSRQPLFTNETRPMKLAMRRAHTREVVCRLAFRRKFTHVVSFRSRQTSRLSSCTGSKRVDSGESFRKIAGNFCADRFGCRGDTLARLSCSLVPYYSPITWTSGFSGSNSSCLTLRLSVEISAQVCGGSIHPRRFTHDQPAKTKPF</sequence>
<name>A0A0V1C724_TRIBR</name>
<comment type="caution">
    <text evidence="1">The sequence shown here is derived from an EMBL/GenBank/DDBJ whole genome shotgun (WGS) entry which is preliminary data.</text>
</comment>
<reference evidence="1 2" key="1">
    <citation type="submission" date="2015-01" db="EMBL/GenBank/DDBJ databases">
        <title>Evolution of Trichinella species and genotypes.</title>
        <authorList>
            <person name="Korhonen P.K."/>
            <person name="Edoardo P."/>
            <person name="Giuseppe L.R."/>
            <person name="Gasser R.B."/>
        </authorList>
    </citation>
    <scope>NUCLEOTIDE SEQUENCE [LARGE SCALE GENOMIC DNA]</scope>
    <source>
        <strain evidence="1">ISS120</strain>
    </source>
</reference>
<evidence type="ECO:0000313" key="1">
    <source>
        <dbReference type="EMBL" id="KRY44946.1"/>
    </source>
</evidence>
<dbReference type="AlphaFoldDB" id="A0A0V1C724"/>
<dbReference type="Proteomes" id="UP000054653">
    <property type="component" value="Unassembled WGS sequence"/>
</dbReference>